<dbReference type="CDD" id="cd06530">
    <property type="entry name" value="S26_SPase_I"/>
    <property type="match status" value="1"/>
</dbReference>
<feature type="region of interest" description="Disordered" evidence="1">
    <location>
        <begin position="38"/>
        <end position="75"/>
    </location>
</feature>
<evidence type="ECO:0000256" key="1">
    <source>
        <dbReference type="SAM" id="MobiDB-lite"/>
    </source>
</evidence>
<feature type="compositionally biased region" description="Polar residues" evidence="1">
    <location>
        <begin position="38"/>
        <end position="47"/>
    </location>
</feature>
<dbReference type="Gene3D" id="2.10.109.10">
    <property type="entry name" value="Umud Fragment, subunit A"/>
    <property type="match status" value="1"/>
</dbReference>
<dbReference type="InterPro" id="IPR036286">
    <property type="entry name" value="LexA/Signal_pep-like_sf"/>
</dbReference>
<dbReference type="GO" id="GO:0004252">
    <property type="term" value="F:serine-type endopeptidase activity"/>
    <property type="evidence" value="ECO:0007669"/>
    <property type="project" value="InterPro"/>
</dbReference>
<sequence>MAPRLGGLLAFRYRLAKFGDAADEFLFSIFQGSNAVTPPSPFSQRGKSPSDGASISPSSPSSRPNSEGGPKPYGGGGFLGGSISDAYRRAREVYDAPLTDHMYITGPAMAPTLNRRGAKDAAARARLVLRMLRRPGPRNVLVGDVVAFHSPLAQRDDTTAVMVRRVAAVEGQEMVSSSETEPPFIIPPGHCWVMADNGSLRPEAGEVIDSRSYGHIPFSAVIGRVVYAASSSAGSGGEGKGRVMEEADHGPVRNSP</sequence>
<dbReference type="EMBL" id="BMAR01000009">
    <property type="protein sequence ID" value="GFR44986.1"/>
    <property type="molecule type" value="Genomic_DNA"/>
</dbReference>
<feature type="compositionally biased region" description="Low complexity" evidence="1">
    <location>
        <begin position="49"/>
        <end position="70"/>
    </location>
</feature>
<name>A0AAD3DS95_9CHLO</name>
<protein>
    <recommendedName>
        <fullName evidence="4">Mitochondrial inner membrane protease subunit 2</fullName>
    </recommendedName>
</protein>
<proteinExistence type="predicted"/>
<dbReference type="GO" id="GO:0006465">
    <property type="term" value="P:signal peptide processing"/>
    <property type="evidence" value="ECO:0007669"/>
    <property type="project" value="InterPro"/>
</dbReference>
<feature type="compositionally biased region" description="Basic and acidic residues" evidence="1">
    <location>
        <begin position="239"/>
        <end position="256"/>
    </location>
</feature>
<organism evidence="2 3">
    <name type="scientific">Astrephomene gubernaculifera</name>
    <dbReference type="NCBI Taxonomy" id="47775"/>
    <lineage>
        <taxon>Eukaryota</taxon>
        <taxon>Viridiplantae</taxon>
        <taxon>Chlorophyta</taxon>
        <taxon>core chlorophytes</taxon>
        <taxon>Chlorophyceae</taxon>
        <taxon>CS clade</taxon>
        <taxon>Chlamydomonadales</taxon>
        <taxon>Astrephomenaceae</taxon>
        <taxon>Astrephomene</taxon>
    </lineage>
</organism>
<evidence type="ECO:0008006" key="4">
    <source>
        <dbReference type="Google" id="ProtNLM"/>
    </source>
</evidence>
<dbReference type="Proteomes" id="UP001054857">
    <property type="component" value="Unassembled WGS sequence"/>
</dbReference>
<dbReference type="PANTHER" id="PTHR47040:SF1">
    <property type="entry name" value="MITOCHONDRIAL ATP-INDEPENDENT INNER MEMBRANE PROTEASE SUBUNIT 2"/>
    <property type="match status" value="1"/>
</dbReference>
<gene>
    <name evidence="2" type="ORF">Agub_g6294</name>
</gene>
<feature type="region of interest" description="Disordered" evidence="1">
    <location>
        <begin position="232"/>
        <end position="256"/>
    </location>
</feature>
<dbReference type="InterPro" id="IPR019533">
    <property type="entry name" value="Peptidase_S26"/>
</dbReference>
<reference evidence="2 3" key="1">
    <citation type="journal article" date="2021" name="Sci. Rep.">
        <title>Genome sequencing of the multicellular alga Astrephomene provides insights into convergent evolution of germ-soma differentiation.</title>
        <authorList>
            <person name="Yamashita S."/>
            <person name="Yamamoto K."/>
            <person name="Matsuzaki R."/>
            <person name="Suzuki S."/>
            <person name="Yamaguchi H."/>
            <person name="Hirooka S."/>
            <person name="Minakuchi Y."/>
            <person name="Miyagishima S."/>
            <person name="Kawachi M."/>
            <person name="Toyoda A."/>
            <person name="Nozaki H."/>
        </authorList>
    </citation>
    <scope>NUCLEOTIDE SEQUENCE [LARGE SCALE GENOMIC DNA]</scope>
    <source>
        <strain evidence="2 3">NIES-4017</strain>
    </source>
</reference>
<feature type="non-terminal residue" evidence="2">
    <location>
        <position position="256"/>
    </location>
</feature>
<dbReference type="PANTHER" id="PTHR47040">
    <property type="entry name" value="OSJNBA0068L06.9 PROTEIN"/>
    <property type="match status" value="1"/>
</dbReference>
<keyword evidence="3" id="KW-1185">Reference proteome</keyword>
<evidence type="ECO:0000313" key="2">
    <source>
        <dbReference type="EMBL" id="GFR44986.1"/>
    </source>
</evidence>
<comment type="caution">
    <text evidence="2">The sequence shown here is derived from an EMBL/GenBank/DDBJ whole genome shotgun (WGS) entry which is preliminary data.</text>
</comment>
<dbReference type="SUPFAM" id="SSF51306">
    <property type="entry name" value="LexA/Signal peptidase"/>
    <property type="match status" value="1"/>
</dbReference>
<dbReference type="InterPro" id="IPR053307">
    <property type="entry name" value="Mitochondrial_IM_protease"/>
</dbReference>
<accession>A0AAD3DS95</accession>
<evidence type="ECO:0000313" key="3">
    <source>
        <dbReference type="Proteomes" id="UP001054857"/>
    </source>
</evidence>
<dbReference type="AlphaFoldDB" id="A0AAD3DS95"/>